<proteinExistence type="predicted"/>
<dbReference type="AlphaFoldDB" id="A0A7J5X8H8"/>
<dbReference type="EMBL" id="JAAKFY010000027">
    <property type="protein sequence ID" value="KAF3833296.1"/>
    <property type="molecule type" value="Genomic_DNA"/>
</dbReference>
<organism evidence="2 3">
    <name type="scientific">Dissostichus mawsoni</name>
    <name type="common">Antarctic cod</name>
    <dbReference type="NCBI Taxonomy" id="36200"/>
    <lineage>
        <taxon>Eukaryota</taxon>
        <taxon>Metazoa</taxon>
        <taxon>Chordata</taxon>
        <taxon>Craniata</taxon>
        <taxon>Vertebrata</taxon>
        <taxon>Euteleostomi</taxon>
        <taxon>Actinopterygii</taxon>
        <taxon>Neopterygii</taxon>
        <taxon>Teleostei</taxon>
        <taxon>Neoteleostei</taxon>
        <taxon>Acanthomorphata</taxon>
        <taxon>Eupercaria</taxon>
        <taxon>Perciformes</taxon>
        <taxon>Notothenioidei</taxon>
        <taxon>Nototheniidae</taxon>
        <taxon>Dissostichus</taxon>
    </lineage>
</organism>
<dbReference type="OrthoDB" id="6617140at2759"/>
<gene>
    <name evidence="2" type="ORF">F7725_026961</name>
</gene>
<protein>
    <submittedName>
        <fullName evidence="2">Uncharacterized protein</fullName>
    </submittedName>
</protein>
<name>A0A7J5X8H8_DISMA</name>
<sequence length="154" mass="17245">MSERRLNHLLFLHIHKDLTDGLDLKKVLRSFCFASERRESFQDESIQDESMVSSDTEYTPEPSTSGQRRVARGRTRGGRAIATRGRGRGRGGQTKTGLGQEDLQRVEDLQAQRIAEEQMRLHLALLLKVNPLGVSAITAEKCPQMWKGSAVGNL</sequence>
<accession>A0A7J5X8H8</accession>
<evidence type="ECO:0000256" key="1">
    <source>
        <dbReference type="SAM" id="MobiDB-lite"/>
    </source>
</evidence>
<dbReference type="Proteomes" id="UP000518266">
    <property type="component" value="Unassembled WGS sequence"/>
</dbReference>
<evidence type="ECO:0000313" key="2">
    <source>
        <dbReference type="EMBL" id="KAF3833296.1"/>
    </source>
</evidence>
<feature type="region of interest" description="Disordered" evidence="1">
    <location>
        <begin position="43"/>
        <end position="101"/>
    </location>
</feature>
<feature type="compositionally biased region" description="Polar residues" evidence="1">
    <location>
        <begin position="48"/>
        <end position="65"/>
    </location>
</feature>
<keyword evidence="3" id="KW-1185">Reference proteome</keyword>
<comment type="caution">
    <text evidence="2">The sequence shown here is derived from an EMBL/GenBank/DDBJ whole genome shotgun (WGS) entry which is preliminary data.</text>
</comment>
<evidence type="ECO:0000313" key="3">
    <source>
        <dbReference type="Proteomes" id="UP000518266"/>
    </source>
</evidence>
<reference evidence="2 3" key="1">
    <citation type="submission" date="2020-03" db="EMBL/GenBank/DDBJ databases">
        <title>Dissostichus mawsoni Genome sequencing and assembly.</title>
        <authorList>
            <person name="Park H."/>
        </authorList>
    </citation>
    <scope>NUCLEOTIDE SEQUENCE [LARGE SCALE GENOMIC DNA]</scope>
    <source>
        <strain evidence="2">DM0001</strain>
        <tissue evidence="2">Muscle</tissue>
    </source>
</reference>